<dbReference type="EMBL" id="HBUE01021695">
    <property type="protein sequence ID" value="CAG6452961.1"/>
    <property type="molecule type" value="Transcribed_RNA"/>
</dbReference>
<dbReference type="EMBL" id="HBUE01101075">
    <property type="protein sequence ID" value="CAG6485390.1"/>
    <property type="molecule type" value="Transcribed_RNA"/>
</dbReference>
<name>A0A8D8C1S9_CULPI</name>
<dbReference type="EMBL" id="HBUE01101071">
    <property type="protein sequence ID" value="CAG6485389.1"/>
    <property type="molecule type" value="Transcribed_RNA"/>
</dbReference>
<organism evidence="1">
    <name type="scientific">Culex pipiens</name>
    <name type="common">House mosquito</name>
    <dbReference type="NCBI Taxonomy" id="7175"/>
    <lineage>
        <taxon>Eukaryota</taxon>
        <taxon>Metazoa</taxon>
        <taxon>Ecdysozoa</taxon>
        <taxon>Arthropoda</taxon>
        <taxon>Hexapoda</taxon>
        <taxon>Insecta</taxon>
        <taxon>Pterygota</taxon>
        <taxon>Neoptera</taxon>
        <taxon>Endopterygota</taxon>
        <taxon>Diptera</taxon>
        <taxon>Nematocera</taxon>
        <taxon>Culicoidea</taxon>
        <taxon>Culicidae</taxon>
        <taxon>Culicinae</taxon>
        <taxon>Culicini</taxon>
        <taxon>Culex</taxon>
        <taxon>Culex</taxon>
    </lineage>
</organism>
<protein>
    <submittedName>
        <fullName evidence="1">(northern house mosquito) hypothetical protein</fullName>
    </submittedName>
</protein>
<evidence type="ECO:0000313" key="1">
    <source>
        <dbReference type="EMBL" id="CAG6485390.1"/>
    </source>
</evidence>
<proteinExistence type="predicted"/>
<accession>A0A8D8C1S9</accession>
<sequence>MSTSRRLSNYLCEGLRGIAKWHRPRGWWLYPRLARYSALSDLRSEESLGFQSQVNLCVKVPDNTPSFCYRTMLVSENVYRFLHVQQPHSARLPDIHEHLPTRVSGSIRDKIDLHVHKTESIRKVAYHVSRTVKPKCSAFPSR</sequence>
<dbReference type="AlphaFoldDB" id="A0A8D8C1S9"/>
<reference evidence="1" key="1">
    <citation type="submission" date="2021-05" db="EMBL/GenBank/DDBJ databases">
        <authorList>
            <person name="Alioto T."/>
            <person name="Alioto T."/>
            <person name="Gomez Garrido J."/>
        </authorList>
    </citation>
    <scope>NUCLEOTIDE SEQUENCE</scope>
</reference>